<evidence type="ECO:0000313" key="2">
    <source>
        <dbReference type="EMBL" id="MFD1647757.1"/>
    </source>
</evidence>
<feature type="region of interest" description="Disordered" evidence="1">
    <location>
        <begin position="1"/>
        <end position="100"/>
    </location>
</feature>
<name>A0ABD6DQT7_9EURY</name>
<dbReference type="Proteomes" id="UP001597034">
    <property type="component" value="Unassembled WGS sequence"/>
</dbReference>
<evidence type="ECO:0000256" key="1">
    <source>
        <dbReference type="SAM" id="MobiDB-lite"/>
    </source>
</evidence>
<reference evidence="2 3" key="1">
    <citation type="journal article" date="2019" name="Int. J. Syst. Evol. Microbiol.">
        <title>The Global Catalogue of Microorganisms (GCM) 10K type strain sequencing project: providing services to taxonomists for standard genome sequencing and annotation.</title>
        <authorList>
            <consortium name="The Broad Institute Genomics Platform"/>
            <consortium name="The Broad Institute Genome Sequencing Center for Infectious Disease"/>
            <person name="Wu L."/>
            <person name="Ma J."/>
        </authorList>
    </citation>
    <scope>NUCLEOTIDE SEQUENCE [LARGE SCALE GENOMIC DNA]</scope>
    <source>
        <strain evidence="2 3">CGMCC 1.10390</strain>
    </source>
</reference>
<feature type="compositionally biased region" description="Basic and acidic residues" evidence="1">
    <location>
        <begin position="1"/>
        <end position="13"/>
    </location>
</feature>
<gene>
    <name evidence="2" type="ORF">ACFSBL_18855</name>
</gene>
<protein>
    <recommendedName>
        <fullName evidence="4">Halobacterial output domain-containing protein</fullName>
    </recommendedName>
</protein>
<feature type="compositionally biased region" description="Acidic residues" evidence="1">
    <location>
        <begin position="36"/>
        <end position="51"/>
    </location>
</feature>
<dbReference type="RefSeq" id="WP_256401764.1">
    <property type="nucleotide sequence ID" value="NZ_JANHJR010000004.1"/>
</dbReference>
<organism evidence="2 3">
    <name type="scientific">Haloarchaeobius litoreus</name>
    <dbReference type="NCBI Taxonomy" id="755306"/>
    <lineage>
        <taxon>Archaea</taxon>
        <taxon>Methanobacteriati</taxon>
        <taxon>Methanobacteriota</taxon>
        <taxon>Stenosarchaea group</taxon>
        <taxon>Halobacteria</taxon>
        <taxon>Halobacteriales</taxon>
        <taxon>Halorubellaceae</taxon>
        <taxon>Haloarchaeobius</taxon>
    </lineage>
</organism>
<proteinExistence type="predicted"/>
<sequence length="168" mass="17978">MVERSREPRRSNEPTEEEQYRSVSITEASDGFVVDVDVDWQESPEDADVNDADTGIDSTDRTPSGATDTTADQASETAQDADPLPNELLVDGSDTQGDATYTLSVSGEIRADCDASSDAEAVEQPAPPTEGRVVGIVNDGIHVYRYSGRLEAVSVDGNVDLRLGGRSR</sequence>
<comment type="caution">
    <text evidence="2">The sequence shown here is derived from an EMBL/GenBank/DDBJ whole genome shotgun (WGS) entry which is preliminary data.</text>
</comment>
<dbReference type="AlphaFoldDB" id="A0ABD6DQT7"/>
<evidence type="ECO:0000313" key="3">
    <source>
        <dbReference type="Proteomes" id="UP001597034"/>
    </source>
</evidence>
<feature type="compositionally biased region" description="Polar residues" evidence="1">
    <location>
        <begin position="61"/>
        <end position="78"/>
    </location>
</feature>
<dbReference type="EMBL" id="JBHUDO010000004">
    <property type="protein sequence ID" value="MFD1647757.1"/>
    <property type="molecule type" value="Genomic_DNA"/>
</dbReference>
<evidence type="ECO:0008006" key="4">
    <source>
        <dbReference type="Google" id="ProtNLM"/>
    </source>
</evidence>
<keyword evidence="3" id="KW-1185">Reference proteome</keyword>
<accession>A0ABD6DQT7</accession>